<dbReference type="GO" id="GO:0050660">
    <property type="term" value="F:flavin adenine dinucleotide binding"/>
    <property type="evidence" value="ECO:0007669"/>
    <property type="project" value="InterPro"/>
</dbReference>
<dbReference type="SUPFAM" id="SSF51905">
    <property type="entry name" value="FAD/NAD(P)-binding domain"/>
    <property type="match status" value="1"/>
</dbReference>
<evidence type="ECO:0000313" key="6">
    <source>
        <dbReference type="EMBL" id="RKU45324.1"/>
    </source>
</evidence>
<dbReference type="GO" id="GO:0004499">
    <property type="term" value="F:N,N-dimethylaniline monooxygenase activity"/>
    <property type="evidence" value="ECO:0007669"/>
    <property type="project" value="InterPro"/>
</dbReference>
<sequence>MAKTVGIIGAGPSGLVAAKNLLGAGFRVTIFEGKDRVGGLWPVRKDEVGGLVHPLMVANQSKHTVQFSDLAWEEDAPQLPRAWQIGRYLERYRDRYCKDADIRLGSNVAAAEPVSVVDHMGQASTNWRLIVETPEGGRERLQFDYLLIAAGFFSRPALPGVHFEQAGIPVIHSSAYRNLSSLGLPAADKGKNILVVGGQMSGVEIAGTIATHLSSATNATGPSCIPELVSYSVQHVIQRPVWVFPLHTSPNPTSPVPSFLPLDLPSYNLSNRPSPLINTQGHISEEAAKRVHSLFQTALGTDQSNFSPTVAVPEHAGSDPAYLAVSDTYMDFVRCGLIKVARGRLASISHGTATITPDTSELPERHGTAEATDSAAISQLAAVILATGFDATAPLSFLPREVLETLSYSPTDQVHPVALAFHGTHHPSVPNLGFVGFYRSPYWGVMEMQARFLADLWSASPASPSMAEALAKDTSIERSLELRTDPRASQFPMGDYAYLMQEFAAALNMKLRPAMGETPPLPPAGKGMDILTPARYPDNNLTEEQDKEVTEALQQTYRTTLNGLTGTSFVAKVVFRSLLGEWKLERDIVSQLPSHPSGHFSGTAKFLLRAGTMDGREGSASAGQDDVGLAMEYLYIEQGDFKANNGFTFRATRRYVYRYDEKKDKLSVWFVKTDDQKKADYLFHEVDFARPDDDKKPWTATAGHLCIDDFYDVKYEFGFQAVNLKNWRIRYSVKGPKKDYTIDGTYTR</sequence>
<dbReference type="Pfam" id="PF00743">
    <property type="entry name" value="FMO-like"/>
    <property type="match status" value="1"/>
</dbReference>
<protein>
    <recommendedName>
        <fullName evidence="5">DUF6314 domain-containing protein</fullName>
    </recommendedName>
</protein>
<keyword evidence="7" id="KW-1185">Reference proteome</keyword>
<dbReference type="PRINTS" id="PR00419">
    <property type="entry name" value="ADXRDTASE"/>
</dbReference>
<evidence type="ECO:0000256" key="2">
    <source>
        <dbReference type="ARBA" id="ARBA00022630"/>
    </source>
</evidence>
<dbReference type="Pfam" id="PF19834">
    <property type="entry name" value="DUF6314"/>
    <property type="match status" value="1"/>
</dbReference>
<evidence type="ECO:0000256" key="3">
    <source>
        <dbReference type="ARBA" id="ARBA00022827"/>
    </source>
</evidence>
<evidence type="ECO:0000313" key="7">
    <source>
        <dbReference type="Proteomes" id="UP000275385"/>
    </source>
</evidence>
<dbReference type="Gene3D" id="3.50.50.60">
    <property type="entry name" value="FAD/NAD(P)-binding domain"/>
    <property type="match status" value="3"/>
</dbReference>
<dbReference type="InterPro" id="IPR020946">
    <property type="entry name" value="Flavin_mOase-like"/>
</dbReference>
<dbReference type="PANTHER" id="PTHR23023">
    <property type="entry name" value="DIMETHYLANILINE MONOOXYGENASE"/>
    <property type="match status" value="1"/>
</dbReference>
<keyword evidence="2" id="KW-0285">Flavoprotein</keyword>
<comment type="similarity">
    <text evidence="1">Belongs to the FMO family.</text>
</comment>
<reference evidence="6 7" key="1">
    <citation type="submission" date="2018-08" db="EMBL/GenBank/DDBJ databases">
        <title>Draft genome of the lignicolous fungus Coniochaeta pulveracea.</title>
        <authorList>
            <person name="Borstlap C.J."/>
            <person name="De Witt R.N."/>
            <person name="Botha A."/>
            <person name="Volschenk H."/>
        </authorList>
    </citation>
    <scope>NUCLEOTIDE SEQUENCE [LARGE SCALE GENOMIC DNA]</scope>
    <source>
        <strain evidence="6 7">CAB683</strain>
    </source>
</reference>
<name>A0A420YBT6_9PEZI</name>
<organism evidence="6 7">
    <name type="scientific">Coniochaeta pulveracea</name>
    <dbReference type="NCBI Taxonomy" id="177199"/>
    <lineage>
        <taxon>Eukaryota</taxon>
        <taxon>Fungi</taxon>
        <taxon>Dikarya</taxon>
        <taxon>Ascomycota</taxon>
        <taxon>Pezizomycotina</taxon>
        <taxon>Sordariomycetes</taxon>
        <taxon>Sordariomycetidae</taxon>
        <taxon>Coniochaetales</taxon>
        <taxon>Coniochaetaceae</taxon>
        <taxon>Coniochaeta</taxon>
    </lineage>
</organism>
<dbReference type="OrthoDB" id="66881at2759"/>
<keyword evidence="3" id="KW-0274">FAD</keyword>
<evidence type="ECO:0000256" key="4">
    <source>
        <dbReference type="ARBA" id="ARBA00023002"/>
    </source>
</evidence>
<dbReference type="AlphaFoldDB" id="A0A420YBT6"/>
<evidence type="ECO:0000256" key="1">
    <source>
        <dbReference type="ARBA" id="ARBA00009183"/>
    </source>
</evidence>
<dbReference type="InterPro" id="IPR045632">
    <property type="entry name" value="DUF6314"/>
</dbReference>
<dbReference type="Proteomes" id="UP000275385">
    <property type="component" value="Unassembled WGS sequence"/>
</dbReference>
<feature type="domain" description="DUF6314" evidence="5">
    <location>
        <begin position="578"/>
        <end position="748"/>
    </location>
</feature>
<gene>
    <name evidence="6" type="ORF">DL546_007485</name>
</gene>
<keyword evidence="4" id="KW-0560">Oxidoreductase</keyword>
<proteinExistence type="inferred from homology"/>
<evidence type="ECO:0000259" key="5">
    <source>
        <dbReference type="Pfam" id="PF19834"/>
    </source>
</evidence>
<dbReference type="STRING" id="177199.A0A420YBT6"/>
<comment type="caution">
    <text evidence="6">The sequence shown here is derived from an EMBL/GenBank/DDBJ whole genome shotgun (WGS) entry which is preliminary data.</text>
</comment>
<dbReference type="InterPro" id="IPR050346">
    <property type="entry name" value="FMO-like"/>
</dbReference>
<accession>A0A420YBT6</accession>
<dbReference type="EMBL" id="QVQW01000022">
    <property type="protein sequence ID" value="RKU45324.1"/>
    <property type="molecule type" value="Genomic_DNA"/>
</dbReference>
<dbReference type="InterPro" id="IPR036188">
    <property type="entry name" value="FAD/NAD-bd_sf"/>
</dbReference>
<dbReference type="GO" id="GO:0050661">
    <property type="term" value="F:NADP binding"/>
    <property type="evidence" value="ECO:0007669"/>
    <property type="project" value="InterPro"/>
</dbReference>